<feature type="domain" description="Serpin" evidence="6">
    <location>
        <begin position="18"/>
        <end position="116"/>
    </location>
</feature>
<reference evidence="7" key="3">
    <citation type="submission" date="2025-09" db="UniProtKB">
        <authorList>
            <consortium name="Ensembl"/>
        </authorList>
    </citation>
    <scope>IDENTIFICATION</scope>
</reference>
<protein>
    <recommendedName>
        <fullName evidence="6">Serpin domain-containing protein</fullName>
    </recommendedName>
</protein>
<dbReference type="AlphaFoldDB" id="A0A803T9Y6"/>
<dbReference type="GO" id="GO:0004867">
    <property type="term" value="F:serine-type endopeptidase inhibitor activity"/>
    <property type="evidence" value="ECO:0007669"/>
    <property type="project" value="UniProtKB-KW"/>
</dbReference>
<dbReference type="Gene3D" id="2.10.310.10">
    <property type="entry name" value="Serpins superfamily"/>
    <property type="match status" value="1"/>
</dbReference>
<proteinExistence type="inferred from homology"/>
<dbReference type="PANTHER" id="PTHR11461:SF165">
    <property type="entry name" value="ALPHA-1-ANTITRYPSIN"/>
    <property type="match status" value="1"/>
</dbReference>
<evidence type="ECO:0000256" key="5">
    <source>
        <dbReference type="ARBA" id="ARBA00023180"/>
    </source>
</evidence>
<dbReference type="SUPFAM" id="SSF56574">
    <property type="entry name" value="Serpins"/>
    <property type="match status" value="1"/>
</dbReference>
<dbReference type="InParanoid" id="A0A803T9Y6"/>
<organism evidence="7 8">
    <name type="scientific">Anolis carolinensis</name>
    <name type="common">Green anole</name>
    <name type="synonym">American chameleon</name>
    <dbReference type="NCBI Taxonomy" id="28377"/>
    <lineage>
        <taxon>Eukaryota</taxon>
        <taxon>Metazoa</taxon>
        <taxon>Chordata</taxon>
        <taxon>Craniata</taxon>
        <taxon>Vertebrata</taxon>
        <taxon>Euteleostomi</taxon>
        <taxon>Lepidosauria</taxon>
        <taxon>Squamata</taxon>
        <taxon>Bifurcata</taxon>
        <taxon>Unidentata</taxon>
        <taxon>Episquamata</taxon>
        <taxon>Toxicofera</taxon>
        <taxon>Iguania</taxon>
        <taxon>Dactyloidae</taxon>
        <taxon>Anolis</taxon>
    </lineage>
</organism>
<dbReference type="PANTHER" id="PTHR11461">
    <property type="entry name" value="SERINE PROTEASE INHIBITOR, SERPIN"/>
    <property type="match status" value="1"/>
</dbReference>
<sequence>MTKICPERWLSSLTRVMFSIASKYDVKEVLQRLGVIDVFENNADLSGITGKPELKVSKAIQKAYLNVYENGTEAAAATFIEFAFTSMPPIMKFDVPFLVIISQEENILFMAAINNPTEK</sequence>
<keyword evidence="5" id="KW-0325">Glycoprotein</keyword>
<reference evidence="7 8" key="1">
    <citation type="submission" date="2009-12" db="EMBL/GenBank/DDBJ databases">
        <title>The Genome Sequence of Anolis carolinensis (Green Anole Lizard).</title>
        <authorList>
            <consortium name="The Genome Sequencing Platform"/>
            <person name="Di Palma F."/>
            <person name="Alfoldi J."/>
            <person name="Heiman D."/>
            <person name="Young S."/>
            <person name="Grabherr M."/>
            <person name="Johnson J."/>
            <person name="Lander E.S."/>
            <person name="Lindblad-Toh K."/>
        </authorList>
    </citation>
    <scope>NUCLEOTIDE SEQUENCE [LARGE SCALE GENOMIC DNA]</scope>
    <source>
        <strain evidence="7 8">JBL SC #1</strain>
    </source>
</reference>
<dbReference type="Gene3D" id="3.30.497.10">
    <property type="entry name" value="Antithrombin, subunit I, domain 2"/>
    <property type="match status" value="1"/>
</dbReference>
<dbReference type="InterPro" id="IPR042178">
    <property type="entry name" value="Serpin_sf_1"/>
</dbReference>
<dbReference type="Pfam" id="PF00079">
    <property type="entry name" value="Serpin"/>
    <property type="match status" value="1"/>
</dbReference>
<keyword evidence="8" id="KW-1185">Reference proteome</keyword>
<dbReference type="InterPro" id="IPR000215">
    <property type="entry name" value="Serpin_fam"/>
</dbReference>
<keyword evidence="2" id="KW-0646">Protease inhibitor</keyword>
<dbReference type="Ensembl" id="ENSACAT00000046903.1">
    <property type="protein sequence ID" value="ENSACAP00000032026.1"/>
    <property type="gene ID" value="ENSACAG00000043844.1"/>
</dbReference>
<dbReference type="GO" id="GO:0005615">
    <property type="term" value="C:extracellular space"/>
    <property type="evidence" value="ECO:0007669"/>
    <property type="project" value="InterPro"/>
</dbReference>
<evidence type="ECO:0000256" key="4">
    <source>
        <dbReference type="ARBA" id="ARBA00022900"/>
    </source>
</evidence>
<evidence type="ECO:0000256" key="1">
    <source>
        <dbReference type="ARBA" id="ARBA00009500"/>
    </source>
</evidence>
<dbReference type="InterPro" id="IPR036186">
    <property type="entry name" value="Serpin_sf"/>
</dbReference>
<reference evidence="7" key="2">
    <citation type="submission" date="2025-08" db="UniProtKB">
        <authorList>
            <consortium name="Ensembl"/>
        </authorList>
    </citation>
    <scope>IDENTIFICATION</scope>
</reference>
<evidence type="ECO:0000313" key="7">
    <source>
        <dbReference type="Ensembl" id="ENSACAP00000032026.1"/>
    </source>
</evidence>
<name>A0A803T9Y6_ANOCA</name>
<dbReference type="Proteomes" id="UP000001646">
    <property type="component" value="Chromosome 1"/>
</dbReference>
<evidence type="ECO:0000256" key="2">
    <source>
        <dbReference type="ARBA" id="ARBA00022690"/>
    </source>
</evidence>
<dbReference type="GeneTree" id="ENSGT00940000164389"/>
<comment type="similarity">
    <text evidence="1">Belongs to the serpin family.</text>
</comment>
<dbReference type="InterPro" id="IPR023796">
    <property type="entry name" value="Serpin_dom"/>
</dbReference>
<evidence type="ECO:0000313" key="8">
    <source>
        <dbReference type="Proteomes" id="UP000001646"/>
    </source>
</evidence>
<evidence type="ECO:0000256" key="3">
    <source>
        <dbReference type="ARBA" id="ARBA00022729"/>
    </source>
</evidence>
<evidence type="ECO:0000259" key="6">
    <source>
        <dbReference type="Pfam" id="PF00079"/>
    </source>
</evidence>
<keyword evidence="4" id="KW-0722">Serine protease inhibitor</keyword>
<keyword evidence="3" id="KW-0732">Signal</keyword>
<accession>A0A803T9Y6</accession>